<comment type="subcellular location">
    <subcellularLocation>
        <location evidence="1 6">Bacterial flagellum basal body</location>
    </subcellularLocation>
</comment>
<keyword evidence="8" id="KW-0969">Cilium</keyword>
<dbReference type="Pfam" id="PF00460">
    <property type="entry name" value="Flg_bb_rod"/>
    <property type="match status" value="1"/>
</dbReference>
<dbReference type="Proteomes" id="UP000006056">
    <property type="component" value="Chromosome"/>
</dbReference>
<dbReference type="NCBIfam" id="TIGR01396">
    <property type="entry name" value="FlgB"/>
    <property type="match status" value="1"/>
</dbReference>
<evidence type="ECO:0000256" key="3">
    <source>
        <dbReference type="ARBA" id="ARBA00014376"/>
    </source>
</evidence>
<dbReference type="OrthoDB" id="9792068at2"/>
<reference evidence="8 9" key="1">
    <citation type="submission" date="2012-06" db="EMBL/GenBank/DDBJ databases">
        <title>Complete genome of Terriglobus roseus DSM 18391.</title>
        <authorList>
            <consortium name="US DOE Joint Genome Institute (JGI-PGF)"/>
            <person name="Lucas S."/>
            <person name="Copeland A."/>
            <person name="Lapidus A."/>
            <person name="Glavina del Rio T."/>
            <person name="Dalin E."/>
            <person name="Tice H."/>
            <person name="Bruce D."/>
            <person name="Goodwin L."/>
            <person name="Pitluck S."/>
            <person name="Peters L."/>
            <person name="Mikhailova N."/>
            <person name="Munk A.C.C."/>
            <person name="Kyrpides N."/>
            <person name="Mavromatis K."/>
            <person name="Ivanova N."/>
            <person name="Brettin T."/>
            <person name="Detter J.C."/>
            <person name="Han C."/>
            <person name="Larimer F."/>
            <person name="Land M."/>
            <person name="Hauser L."/>
            <person name="Markowitz V."/>
            <person name="Cheng J.-F."/>
            <person name="Hugenholtz P."/>
            <person name="Woyke T."/>
            <person name="Wu D."/>
            <person name="Brambilla E."/>
            <person name="Klenk H.-P."/>
            <person name="Eisen J.A."/>
        </authorList>
    </citation>
    <scope>NUCLEOTIDE SEQUENCE [LARGE SCALE GENOMIC DNA]</scope>
    <source>
        <strain evidence="9">DSM 18391 / NRRL B-41598 / KBS 63</strain>
    </source>
</reference>
<gene>
    <name evidence="8" type="ordered locus">Terro_1824</name>
</gene>
<evidence type="ECO:0000256" key="5">
    <source>
        <dbReference type="ARBA" id="ARBA00024934"/>
    </source>
</evidence>
<dbReference type="InterPro" id="IPR019776">
    <property type="entry name" value="Flagellar_basal_body_rod_CS"/>
</dbReference>
<proteinExistence type="inferred from homology"/>
<dbReference type="PANTHER" id="PTHR30435:SF12">
    <property type="entry name" value="FLAGELLAR BASAL BODY ROD PROTEIN FLGB"/>
    <property type="match status" value="1"/>
</dbReference>
<keyword evidence="8" id="KW-0966">Cell projection</keyword>
<dbReference type="InterPro" id="IPR006300">
    <property type="entry name" value="FlgB"/>
</dbReference>
<comment type="function">
    <text evidence="5 6">Structural component of flagellum, the bacterial motility apparatus. Part of the rod structure of flagellar basal body.</text>
</comment>
<dbReference type="KEGG" id="trs:Terro_1824"/>
<evidence type="ECO:0000313" key="9">
    <source>
        <dbReference type="Proteomes" id="UP000006056"/>
    </source>
</evidence>
<dbReference type="eggNOG" id="COG1815">
    <property type="taxonomic scope" value="Bacteria"/>
</dbReference>
<keyword evidence="9" id="KW-1185">Reference proteome</keyword>
<organism evidence="8 9">
    <name type="scientific">Terriglobus roseus (strain DSM 18391 / NRRL B-41598 / KBS 63)</name>
    <dbReference type="NCBI Taxonomy" id="926566"/>
    <lineage>
        <taxon>Bacteria</taxon>
        <taxon>Pseudomonadati</taxon>
        <taxon>Acidobacteriota</taxon>
        <taxon>Terriglobia</taxon>
        <taxon>Terriglobales</taxon>
        <taxon>Acidobacteriaceae</taxon>
        <taxon>Terriglobus</taxon>
    </lineage>
</organism>
<dbReference type="EMBL" id="CP003379">
    <property type="protein sequence ID" value="AFL88116.1"/>
    <property type="molecule type" value="Genomic_DNA"/>
</dbReference>
<protein>
    <recommendedName>
        <fullName evidence="3 6">Flagellar basal body rod protein FlgB</fullName>
    </recommendedName>
</protein>
<dbReference type="GO" id="GO:0071978">
    <property type="term" value="P:bacterial-type flagellum-dependent swarming motility"/>
    <property type="evidence" value="ECO:0007669"/>
    <property type="project" value="TreeGrafter"/>
</dbReference>
<dbReference type="AlphaFoldDB" id="I3ZFU8"/>
<evidence type="ECO:0000256" key="2">
    <source>
        <dbReference type="ARBA" id="ARBA00009677"/>
    </source>
</evidence>
<dbReference type="HOGENOM" id="CLU_125463_3_2_0"/>
<accession>I3ZFU8</accession>
<dbReference type="PANTHER" id="PTHR30435">
    <property type="entry name" value="FLAGELLAR PROTEIN"/>
    <property type="match status" value="1"/>
</dbReference>
<dbReference type="PIRSF" id="PIRSF002889">
    <property type="entry name" value="Rod_FlgB"/>
    <property type="match status" value="1"/>
</dbReference>
<name>I3ZFU8_TERRK</name>
<keyword evidence="4 6" id="KW-0975">Bacterial flagellum</keyword>
<evidence type="ECO:0000256" key="1">
    <source>
        <dbReference type="ARBA" id="ARBA00004117"/>
    </source>
</evidence>
<dbReference type="RefSeq" id="WP_014785685.1">
    <property type="nucleotide sequence ID" value="NC_018014.1"/>
</dbReference>
<dbReference type="GO" id="GO:0030694">
    <property type="term" value="C:bacterial-type flagellum basal body, rod"/>
    <property type="evidence" value="ECO:0007669"/>
    <property type="project" value="InterPro"/>
</dbReference>
<sequence length="118" mass="12957">MLEMPTAAAIERYLSLSTQQMKLTAANIANIDTPGYKTVGIDFEAEFSKALESHNTDKPAEATVATVPGLTSRPDGNNVSVDRESMTMAATQLQFRTGIELLRHQYSQMMDAIKSDMK</sequence>
<feature type="domain" description="Flagellar basal body rod protein N-terminal" evidence="7">
    <location>
        <begin position="18"/>
        <end position="37"/>
    </location>
</feature>
<dbReference type="InterPro" id="IPR001444">
    <property type="entry name" value="Flag_bb_rod_N"/>
</dbReference>
<dbReference type="PROSITE" id="PS00588">
    <property type="entry name" value="FLAGELLA_BB_ROD"/>
    <property type="match status" value="1"/>
</dbReference>
<comment type="subunit">
    <text evidence="6">The basal body constitutes a major portion of the flagellar organelle and consists of a number of rings mounted on a central rod.</text>
</comment>
<dbReference type="STRING" id="926566.Terro_1824"/>
<evidence type="ECO:0000256" key="4">
    <source>
        <dbReference type="ARBA" id="ARBA00023143"/>
    </source>
</evidence>
<evidence type="ECO:0000313" key="8">
    <source>
        <dbReference type="EMBL" id="AFL88116.1"/>
    </source>
</evidence>
<evidence type="ECO:0000256" key="6">
    <source>
        <dbReference type="PIRNR" id="PIRNR002889"/>
    </source>
</evidence>
<keyword evidence="8" id="KW-0282">Flagellum</keyword>
<comment type="similarity">
    <text evidence="2 6">Belongs to the flagella basal body rod proteins family.</text>
</comment>
<evidence type="ECO:0000259" key="7">
    <source>
        <dbReference type="Pfam" id="PF00460"/>
    </source>
</evidence>